<dbReference type="EMBL" id="SWLB01000023">
    <property type="protein sequence ID" value="KAF3323234.1"/>
    <property type="molecule type" value="Genomic_DNA"/>
</dbReference>
<evidence type="ECO:0000256" key="1">
    <source>
        <dbReference type="SAM" id="MobiDB-lite"/>
    </source>
</evidence>
<evidence type="ECO:0000313" key="2">
    <source>
        <dbReference type="EMBL" id="KAF3323234.1"/>
    </source>
</evidence>
<keyword evidence="3" id="KW-1185">Reference proteome</keyword>
<organism evidence="2 3">
    <name type="scientific">Carex littledalei</name>
    <dbReference type="NCBI Taxonomy" id="544730"/>
    <lineage>
        <taxon>Eukaryota</taxon>
        <taxon>Viridiplantae</taxon>
        <taxon>Streptophyta</taxon>
        <taxon>Embryophyta</taxon>
        <taxon>Tracheophyta</taxon>
        <taxon>Spermatophyta</taxon>
        <taxon>Magnoliopsida</taxon>
        <taxon>Liliopsida</taxon>
        <taxon>Poales</taxon>
        <taxon>Cyperaceae</taxon>
        <taxon>Cyperoideae</taxon>
        <taxon>Cariceae</taxon>
        <taxon>Carex</taxon>
        <taxon>Carex subgen. Euthyceras</taxon>
    </lineage>
</organism>
<name>A0A833VG76_9POAL</name>
<feature type="compositionally biased region" description="Low complexity" evidence="1">
    <location>
        <begin position="63"/>
        <end position="72"/>
    </location>
</feature>
<sequence>MAPVASHEQAPNMLNRVDRLDVILGYLEEIRGGRKSGTRSPATTTNWSGPLTGSDIYTGGTDSSVTSSPKSLSSRRCRSIKEAMMEIQVKGTLFDRIDFLENRLLKLEEEVEMERKESDGWRSPKVSPKVSPGQGFKNLVKSCVKGGHVKTKE</sequence>
<dbReference type="AlphaFoldDB" id="A0A833VG76"/>
<gene>
    <name evidence="2" type="ORF">FCM35_KLT11965</name>
</gene>
<feature type="region of interest" description="Disordered" evidence="1">
    <location>
        <begin position="33"/>
        <end position="75"/>
    </location>
</feature>
<feature type="region of interest" description="Disordered" evidence="1">
    <location>
        <begin position="113"/>
        <end position="138"/>
    </location>
</feature>
<dbReference type="OrthoDB" id="783251at2759"/>
<feature type="compositionally biased region" description="Polar residues" evidence="1">
    <location>
        <begin position="38"/>
        <end position="51"/>
    </location>
</feature>
<accession>A0A833VG76</accession>
<dbReference type="PANTHER" id="PTHR34190">
    <property type="entry name" value="EXPRESSED PROTEIN"/>
    <property type="match status" value="1"/>
</dbReference>
<proteinExistence type="predicted"/>
<feature type="compositionally biased region" description="Basic and acidic residues" evidence="1">
    <location>
        <begin position="113"/>
        <end position="122"/>
    </location>
</feature>
<protein>
    <submittedName>
        <fullName evidence="2">Uncharacterized protein</fullName>
    </submittedName>
</protein>
<reference evidence="2" key="1">
    <citation type="submission" date="2020-01" db="EMBL/GenBank/DDBJ databases">
        <title>Genome sequence of Kobresia littledalei, the first chromosome-level genome in the family Cyperaceae.</title>
        <authorList>
            <person name="Qu G."/>
        </authorList>
    </citation>
    <scope>NUCLEOTIDE SEQUENCE</scope>
    <source>
        <strain evidence="2">C.B.Clarke</strain>
        <tissue evidence="2">Leaf</tissue>
    </source>
</reference>
<evidence type="ECO:0000313" key="3">
    <source>
        <dbReference type="Proteomes" id="UP000623129"/>
    </source>
</evidence>
<comment type="caution">
    <text evidence="2">The sequence shown here is derived from an EMBL/GenBank/DDBJ whole genome shotgun (WGS) entry which is preliminary data.</text>
</comment>
<dbReference type="Proteomes" id="UP000623129">
    <property type="component" value="Unassembled WGS sequence"/>
</dbReference>
<dbReference type="PANTHER" id="PTHR34190:SF4">
    <property type="entry name" value="EXPRESSED PROTEIN"/>
    <property type="match status" value="1"/>
</dbReference>